<dbReference type="InterPro" id="IPR015943">
    <property type="entry name" value="WD40/YVTN_repeat-like_dom_sf"/>
</dbReference>
<dbReference type="STRING" id="126957.T1ISH2"/>
<reference evidence="6" key="2">
    <citation type="submission" date="2015-02" db="UniProtKB">
        <authorList>
            <consortium name="EnsemblMetazoa"/>
        </authorList>
    </citation>
    <scope>IDENTIFICATION</scope>
</reference>
<dbReference type="InterPro" id="IPR001680">
    <property type="entry name" value="WD40_rpt"/>
</dbReference>
<comment type="function">
    <text evidence="4">Essential component of the cytosolic iron-sulfur (Fe/S) protein assembly machinery. Required for the maturation of extramitochondrial Fe/S proteins.</text>
</comment>
<evidence type="ECO:0000256" key="1">
    <source>
        <dbReference type="ARBA" id="ARBA00022574"/>
    </source>
</evidence>
<accession>T1ISH2</accession>
<dbReference type="InterPro" id="IPR020472">
    <property type="entry name" value="WD40_PAC1"/>
</dbReference>
<organism evidence="6 7">
    <name type="scientific">Strigamia maritima</name>
    <name type="common">European centipede</name>
    <name type="synonym">Geophilus maritimus</name>
    <dbReference type="NCBI Taxonomy" id="126957"/>
    <lineage>
        <taxon>Eukaryota</taxon>
        <taxon>Metazoa</taxon>
        <taxon>Ecdysozoa</taxon>
        <taxon>Arthropoda</taxon>
        <taxon>Myriapoda</taxon>
        <taxon>Chilopoda</taxon>
        <taxon>Pleurostigmophora</taxon>
        <taxon>Geophilomorpha</taxon>
        <taxon>Linotaeniidae</taxon>
        <taxon>Strigamia</taxon>
    </lineage>
</organism>
<keyword evidence="1 5" id="KW-0853">WD repeat</keyword>
<dbReference type="Gene3D" id="2.130.10.10">
    <property type="entry name" value="YVTN repeat-like/Quinoprotein amine dehydrogenase"/>
    <property type="match status" value="1"/>
</dbReference>
<comment type="function">
    <text evidence="3">Key component of the cytosolic iron-sulfur protein assembly (CIA) complex, a multiprotein complex that mediates the incorporation of iron-sulfur cluster into extramitochondrial Fe/S proteins. As a CIA complex component, interacts specifically with CIAO2A or CIAO2B and MMS19 to assist different branches of iron-sulfur protein assembly, depending of its interactors. The complex CIAO1:CIAO2B:MMS19 binds to and facilitates the assembly of most cytosolic-nuclear Fe/S proteins. CIAO1:CIAO2A specifically matures ACO1 and stabilizes IREB2. Seems to specifically modulate the transactivation activity of WT1. As part of the mitotic spindle-associated MMXD complex it may play a role in chromosome segregation.</text>
</comment>
<feature type="repeat" description="WD" evidence="5">
    <location>
        <begin position="99"/>
        <end position="140"/>
    </location>
</feature>
<dbReference type="PROSITE" id="PS50082">
    <property type="entry name" value="WD_REPEATS_2"/>
    <property type="match status" value="6"/>
</dbReference>
<evidence type="ECO:0000256" key="4">
    <source>
        <dbReference type="HAMAP-Rule" id="MF_03037"/>
    </source>
</evidence>
<dbReference type="HOGENOM" id="CLU_000288_57_8_1"/>
<gene>
    <name evidence="4" type="primary">Ciao1</name>
</gene>
<evidence type="ECO:0000313" key="6">
    <source>
        <dbReference type="EnsemblMetazoa" id="SMAR004047-PA"/>
    </source>
</evidence>
<protein>
    <recommendedName>
        <fullName evidence="4">Probable cytosolic iron-sulfur protein assembly protein Ciao1</fullName>
    </recommendedName>
</protein>
<dbReference type="PRINTS" id="PR00320">
    <property type="entry name" value="GPROTEINBRPT"/>
</dbReference>
<dbReference type="SUPFAM" id="SSF50978">
    <property type="entry name" value="WD40 repeat-like"/>
    <property type="match status" value="1"/>
</dbReference>
<comment type="similarity">
    <text evidence="4">Belongs to the WD repeat CIA1 family.</text>
</comment>
<dbReference type="OMA" id="IREIRWS"/>
<feature type="repeat" description="WD" evidence="5">
    <location>
        <begin position="10"/>
        <end position="41"/>
    </location>
</feature>
<dbReference type="PhylomeDB" id="T1ISH2"/>
<dbReference type="Pfam" id="PF00400">
    <property type="entry name" value="WD40"/>
    <property type="match status" value="7"/>
</dbReference>
<name>T1ISH2_STRMM</name>
<dbReference type="eggNOG" id="KOG0645">
    <property type="taxonomic scope" value="Eukaryota"/>
</dbReference>
<feature type="repeat" description="WD" evidence="5">
    <location>
        <begin position="55"/>
        <end position="87"/>
    </location>
</feature>
<sequence>MEVVTLVAVLKNHTERVWNLAWNPDGTQLASCSGDKTIRIWGENGKEWVCQTELCEGHQRTIRSVAWSPCGKRIASTSFDATTCVWDRKGGEFECVATLEGHENEVKSAAWAPSGQYLATCSRDKSVWIWEVEEGNEFECSEVLPVHQQDVKRVKWHPTEDILASASYDDTIKLFKEDGDDWISYATLSSHTSTVWSIAFDKTGKQLVSCSDDKTVKIWKEYENGNSEGIKTAGSEPSWKCICTLSGYHSRTIYDVDWSHITGDIATGCGDNCIRVFRESESYDLNNPSYNLVATMLKAHDQDVNCVTWNPKIPGLLASCSDDGLVKLWKICD</sequence>
<dbReference type="PROSITE" id="PS50294">
    <property type="entry name" value="WD_REPEATS_REGION"/>
    <property type="match status" value="5"/>
</dbReference>
<dbReference type="GO" id="GO:0097361">
    <property type="term" value="C:cytosolic [4Fe-4S] assembly targeting complex"/>
    <property type="evidence" value="ECO:0007669"/>
    <property type="project" value="InterPro"/>
</dbReference>
<evidence type="ECO:0000313" key="7">
    <source>
        <dbReference type="Proteomes" id="UP000014500"/>
    </source>
</evidence>
<feature type="repeat" description="WD" evidence="5">
    <location>
        <begin position="188"/>
        <end position="220"/>
    </location>
</feature>
<dbReference type="InterPro" id="IPR036322">
    <property type="entry name" value="WD40_repeat_dom_sf"/>
</dbReference>
<keyword evidence="7" id="KW-1185">Reference proteome</keyword>
<dbReference type="EMBL" id="JH431432">
    <property type="status" value="NOT_ANNOTATED_CDS"/>
    <property type="molecule type" value="Genomic_DNA"/>
</dbReference>
<keyword evidence="2" id="KW-0677">Repeat</keyword>
<dbReference type="PANTHER" id="PTHR19920:SF0">
    <property type="entry name" value="CYTOSOLIC IRON-SULFUR PROTEIN ASSEMBLY PROTEIN CIAO1-RELATED"/>
    <property type="match status" value="1"/>
</dbReference>
<dbReference type="GO" id="GO:0016226">
    <property type="term" value="P:iron-sulfur cluster assembly"/>
    <property type="evidence" value="ECO:0007669"/>
    <property type="project" value="UniProtKB-UniRule"/>
</dbReference>
<feature type="repeat" description="WD" evidence="5">
    <location>
        <begin position="297"/>
        <end position="333"/>
    </location>
</feature>
<evidence type="ECO:0000256" key="2">
    <source>
        <dbReference type="ARBA" id="ARBA00022737"/>
    </source>
</evidence>
<feature type="repeat" description="WD" evidence="5">
    <location>
        <begin position="144"/>
        <end position="176"/>
    </location>
</feature>
<dbReference type="CDD" id="cd00200">
    <property type="entry name" value="WD40"/>
    <property type="match status" value="1"/>
</dbReference>
<dbReference type="HAMAP" id="MF_03037">
    <property type="entry name" value="ciao1"/>
    <property type="match status" value="1"/>
</dbReference>
<dbReference type="EnsemblMetazoa" id="SMAR004047-RA">
    <property type="protein sequence ID" value="SMAR004047-PA"/>
    <property type="gene ID" value="SMAR004047"/>
</dbReference>
<dbReference type="FunFam" id="2.130.10.10:FF:000136">
    <property type="entry name" value="Probable cytosolic iron-sulfur protein assembly protein CIAO1"/>
    <property type="match status" value="1"/>
</dbReference>
<evidence type="ECO:0000256" key="5">
    <source>
        <dbReference type="PROSITE-ProRule" id="PRU00221"/>
    </source>
</evidence>
<evidence type="ECO:0000256" key="3">
    <source>
        <dbReference type="ARBA" id="ARBA00060126"/>
    </source>
</evidence>
<dbReference type="Proteomes" id="UP000014500">
    <property type="component" value="Unassembled WGS sequence"/>
</dbReference>
<dbReference type="PANTHER" id="PTHR19920">
    <property type="entry name" value="WD40 PROTEIN CIAO1"/>
    <property type="match status" value="1"/>
</dbReference>
<dbReference type="AlphaFoldDB" id="T1ISH2"/>
<proteinExistence type="inferred from homology"/>
<dbReference type="InterPro" id="IPR019775">
    <property type="entry name" value="WD40_repeat_CS"/>
</dbReference>
<dbReference type="PROSITE" id="PS00678">
    <property type="entry name" value="WD_REPEATS_1"/>
    <property type="match status" value="1"/>
</dbReference>
<dbReference type="SMART" id="SM00320">
    <property type="entry name" value="WD40"/>
    <property type="match status" value="7"/>
</dbReference>
<reference evidence="7" key="1">
    <citation type="submission" date="2011-05" db="EMBL/GenBank/DDBJ databases">
        <authorList>
            <person name="Richards S.R."/>
            <person name="Qu J."/>
            <person name="Jiang H."/>
            <person name="Jhangiani S.N."/>
            <person name="Agravi P."/>
            <person name="Goodspeed R."/>
            <person name="Gross S."/>
            <person name="Mandapat C."/>
            <person name="Jackson L."/>
            <person name="Mathew T."/>
            <person name="Pu L."/>
            <person name="Thornton R."/>
            <person name="Saada N."/>
            <person name="Wilczek-Boney K.B."/>
            <person name="Lee S."/>
            <person name="Kovar C."/>
            <person name="Wu Y."/>
            <person name="Scherer S.E."/>
            <person name="Worley K.C."/>
            <person name="Muzny D.M."/>
            <person name="Gibbs R."/>
        </authorList>
    </citation>
    <scope>NUCLEOTIDE SEQUENCE</scope>
    <source>
        <strain evidence="7">Brora</strain>
    </source>
</reference>
<dbReference type="InterPro" id="IPR028608">
    <property type="entry name" value="CIAO1/Cia1"/>
</dbReference>